<accession>A0ABT1YZ05</accession>
<comment type="caution">
    <text evidence="1">The sequence shown here is derived from an EMBL/GenBank/DDBJ whole genome shotgun (WGS) entry which is preliminary data.</text>
</comment>
<protein>
    <submittedName>
        <fullName evidence="1">DUF465 domain-containing protein</fullName>
    </submittedName>
</protein>
<dbReference type="RefSeq" id="WP_258293784.1">
    <property type="nucleotide sequence ID" value="NZ_JANKJG010000003.1"/>
</dbReference>
<evidence type="ECO:0000313" key="2">
    <source>
        <dbReference type="Proteomes" id="UP001165396"/>
    </source>
</evidence>
<dbReference type="Gene3D" id="6.10.280.50">
    <property type="match status" value="1"/>
</dbReference>
<reference evidence="1" key="1">
    <citation type="submission" date="2022-07" db="EMBL/GenBank/DDBJ databases">
        <title>Pseudosulfitobacter sp. strain AP-MA-4, whole genome sequence.</title>
        <authorList>
            <person name="Jiang Y."/>
        </authorList>
    </citation>
    <scope>NUCLEOTIDE SEQUENCE</scope>
    <source>
        <strain evidence="1">AP-MA-4</strain>
    </source>
</reference>
<dbReference type="Proteomes" id="UP001165396">
    <property type="component" value="Unassembled WGS sequence"/>
</dbReference>
<gene>
    <name evidence="1" type="ORF">NTA49_06120</name>
</gene>
<dbReference type="InterPro" id="IPR007420">
    <property type="entry name" value="DUF465"/>
</dbReference>
<dbReference type="EMBL" id="JANKJG010000003">
    <property type="protein sequence ID" value="MCR8826109.1"/>
    <property type="molecule type" value="Genomic_DNA"/>
</dbReference>
<dbReference type="Pfam" id="PF04325">
    <property type="entry name" value="DUF465"/>
    <property type="match status" value="1"/>
</dbReference>
<keyword evidence="2" id="KW-1185">Reference proteome</keyword>
<organism evidence="1 2">
    <name type="scientific">Pseudosulfitobacter koreensis</name>
    <dbReference type="NCBI Taxonomy" id="2968472"/>
    <lineage>
        <taxon>Bacteria</taxon>
        <taxon>Pseudomonadati</taxon>
        <taxon>Pseudomonadota</taxon>
        <taxon>Alphaproteobacteria</taxon>
        <taxon>Rhodobacterales</taxon>
        <taxon>Roseobacteraceae</taxon>
        <taxon>Pseudosulfitobacter</taxon>
    </lineage>
</organism>
<proteinExistence type="predicted"/>
<sequence>MSLSAHLNELKKKHETLSDTVEKELRAPGADTLKVAELKRQKLRLKEQITRLSS</sequence>
<name>A0ABT1YZ05_9RHOB</name>
<dbReference type="InterPro" id="IPR038444">
    <property type="entry name" value="DUF465_sf"/>
</dbReference>
<evidence type="ECO:0000313" key="1">
    <source>
        <dbReference type="EMBL" id="MCR8826109.1"/>
    </source>
</evidence>